<gene>
    <name evidence="6" type="ORF">C5615_38160</name>
</gene>
<sequence>MKCMYITAAPTGAVPKRLDPLDPTFIPSYLIHQLLDITKSEQVIRQLQSDGWEAVPAGGWIISAGHDLSISVEYLVSLSDYENAVRTLKEAGWWCHDLMWHASSPVVCKEVVMRHEWLTDLSSPDIVRQIVLQLTTYGWVANDCGDLVWHRPKLHSYFPVALIDAIRENCPALLEKMAELGWRACGAGYWQPGKGRSPFLPITPGAIIDESLRSLREGAAVVHLHTRELSDLTRLEIPAIGAITVGSQRNQIVVDHYDVIVPAVKMYERSAILNLSTSVRGDREGARSALRRAHLKSYGPTDVPEVASLSPAAVIFRGGGGYDNPPDFLDAQFEHFRCVGTRPEVEVFNQTIVENATTLYRVFLETAGTPVLFMLVAGVDQYYRDPVSGEVSDDSLIHPIVRQEISSCLSTGRDADRQHAIDLAVQQLQPAVARLRSCFPSSLISLLLPGSLQILLADLAEALHLNGVRIGLEDGLNIYDPRVPGGVRKALGTWEQVRFLREELTARGITVQSSAEVREMLGLPSATPVEQCLKRA</sequence>
<comment type="caution">
    <text evidence="6">The sequence shown here is derived from an EMBL/GenBank/DDBJ whole genome shotgun (WGS) entry which is preliminary data.</text>
</comment>
<dbReference type="GO" id="GO:0043720">
    <property type="term" value="F:3-keto-5-aminohexanoate cleavage activity"/>
    <property type="evidence" value="ECO:0007669"/>
    <property type="project" value="InterPro"/>
</dbReference>
<dbReference type="InterPro" id="IPR013785">
    <property type="entry name" value="Aldolase_TIM"/>
</dbReference>
<accession>A0A2S8HX39</accession>
<dbReference type="Proteomes" id="UP000238206">
    <property type="component" value="Unassembled WGS sequence"/>
</dbReference>
<evidence type="ECO:0000256" key="2">
    <source>
        <dbReference type="ARBA" id="ARBA00022679"/>
    </source>
</evidence>
<comment type="cofactor">
    <cofactor evidence="1">
        <name>Zn(2+)</name>
        <dbReference type="ChEBI" id="CHEBI:29105"/>
    </cofactor>
</comment>
<proteinExistence type="predicted"/>
<dbReference type="GO" id="GO:0046872">
    <property type="term" value="F:metal ion binding"/>
    <property type="evidence" value="ECO:0007669"/>
    <property type="project" value="UniProtKB-KW"/>
</dbReference>
<dbReference type="Pfam" id="PF05853">
    <property type="entry name" value="BKACE"/>
    <property type="match status" value="1"/>
</dbReference>
<keyword evidence="3" id="KW-0479">Metal-binding</keyword>
<organism evidence="6 7">
    <name type="scientific">Burkholderia cepacia</name>
    <name type="common">Pseudomonas cepacia</name>
    <dbReference type="NCBI Taxonomy" id="292"/>
    <lineage>
        <taxon>Bacteria</taxon>
        <taxon>Pseudomonadati</taxon>
        <taxon>Pseudomonadota</taxon>
        <taxon>Betaproteobacteria</taxon>
        <taxon>Burkholderiales</taxon>
        <taxon>Burkholderiaceae</taxon>
        <taxon>Burkholderia</taxon>
        <taxon>Burkholderia cepacia complex</taxon>
    </lineage>
</organism>
<dbReference type="InterPro" id="IPR008567">
    <property type="entry name" value="BKACE"/>
</dbReference>
<dbReference type="Pfam" id="PF20913">
    <property type="entry name" value="ObcA_N"/>
    <property type="match status" value="1"/>
</dbReference>
<feature type="domain" description="Oxalate Biosynthetic Component A N-terminal" evidence="5">
    <location>
        <begin position="34"/>
        <end position="183"/>
    </location>
</feature>
<dbReference type="InterPro" id="IPR048877">
    <property type="entry name" value="ObcA_N"/>
</dbReference>
<protein>
    <recommendedName>
        <fullName evidence="5">Oxalate Biosynthetic Component A N-terminal domain-containing protein</fullName>
    </recommendedName>
</protein>
<keyword evidence="2" id="KW-0808">Transferase</keyword>
<dbReference type="Gene3D" id="3.20.20.70">
    <property type="entry name" value="Aldolase class I"/>
    <property type="match status" value="1"/>
</dbReference>
<evidence type="ECO:0000256" key="4">
    <source>
        <dbReference type="ARBA" id="ARBA00022833"/>
    </source>
</evidence>
<evidence type="ECO:0000313" key="6">
    <source>
        <dbReference type="EMBL" id="PQP07008.1"/>
    </source>
</evidence>
<name>A0A2S8HX39_BURCE</name>
<dbReference type="PANTHER" id="PTHR37418">
    <property type="entry name" value="3-KETO-5-AMINOHEXANOATE CLEAVAGE ENZYME-RELATED"/>
    <property type="match status" value="1"/>
</dbReference>
<keyword evidence="4" id="KW-0862">Zinc</keyword>
<evidence type="ECO:0000259" key="5">
    <source>
        <dbReference type="Pfam" id="PF20913"/>
    </source>
</evidence>
<dbReference type="EMBL" id="PUIQ01000130">
    <property type="protein sequence ID" value="PQP07008.1"/>
    <property type="molecule type" value="Genomic_DNA"/>
</dbReference>
<evidence type="ECO:0000256" key="1">
    <source>
        <dbReference type="ARBA" id="ARBA00001947"/>
    </source>
</evidence>
<reference evidence="6 7" key="1">
    <citation type="submission" date="2018-02" db="EMBL/GenBank/DDBJ databases">
        <title>Draft genome sequencing of Burkholderia cepacia Y14-15.</title>
        <authorList>
            <person name="Zheng B.-X."/>
        </authorList>
    </citation>
    <scope>NUCLEOTIDE SEQUENCE [LARGE SCALE GENOMIC DNA]</scope>
    <source>
        <strain evidence="6 7">Y14-15</strain>
    </source>
</reference>
<evidence type="ECO:0000256" key="3">
    <source>
        <dbReference type="ARBA" id="ARBA00022723"/>
    </source>
</evidence>
<dbReference type="AlphaFoldDB" id="A0A2S8HX39"/>
<evidence type="ECO:0000313" key="7">
    <source>
        <dbReference type="Proteomes" id="UP000238206"/>
    </source>
</evidence>
<dbReference type="RefSeq" id="WP_105393955.1">
    <property type="nucleotide sequence ID" value="NZ_PUIQ01000130.1"/>
</dbReference>
<dbReference type="PANTHER" id="PTHR37418:SF2">
    <property type="entry name" value="3-KETO-5-AMINOHEXANOATE CLEAVAGE ENZYME"/>
    <property type="match status" value="1"/>
</dbReference>